<dbReference type="Pfam" id="PF00196">
    <property type="entry name" value="GerE"/>
    <property type="match status" value="1"/>
</dbReference>
<keyword evidence="2" id="KW-0238">DNA-binding</keyword>
<name>A0A2W2HF15_9ACTN</name>
<sequence>MLAAARAFSLIFLGRWNEALVIVQDALAEGPPPLYAAYLRLAAADIARCRGETSHFESLMRRLTEFARHTLRATEANAGLALQRIAWALDQGDADSADRILGEHLTPPTAWPAHHLLRLAVLGARVQRVRRAGAPRNRQVAREVTDRIAQLCRIVDTVHTATPTLDAHRLTFHTTATPDSLPAWDQAATAWRDLGNRHETAVVLTDAAATALATNNRPGARSRLREARTIATDLSAIPLLTRIDDLTARGRLDKATTTPASNPFNLTNRELDVLRLLTLGRSNPQIAEDLFIAPTTVATHVARILTKLNVTTRTEAAAQAHQANLFTTPQ</sequence>
<comment type="caution">
    <text evidence="5">The sequence shown here is derived from an EMBL/GenBank/DDBJ whole genome shotgun (WGS) entry which is preliminary data.</text>
</comment>
<evidence type="ECO:0000256" key="2">
    <source>
        <dbReference type="ARBA" id="ARBA00023125"/>
    </source>
</evidence>
<keyword evidence="6" id="KW-1185">Reference proteome</keyword>
<protein>
    <recommendedName>
        <fullName evidence="4">HTH luxR-type domain-containing protein</fullName>
    </recommendedName>
</protein>
<dbReference type="PROSITE" id="PS00622">
    <property type="entry name" value="HTH_LUXR_1"/>
    <property type="match status" value="1"/>
</dbReference>
<dbReference type="AlphaFoldDB" id="A0A2W2HF15"/>
<accession>A0A2W2HF15</accession>
<gene>
    <name evidence="5" type="ORF">C1I98_12270</name>
</gene>
<dbReference type="PRINTS" id="PR00038">
    <property type="entry name" value="HTHLUXR"/>
</dbReference>
<organism evidence="5 6">
    <name type="scientific">Spongiactinospora gelatinilytica</name>
    <dbReference type="NCBI Taxonomy" id="2666298"/>
    <lineage>
        <taxon>Bacteria</taxon>
        <taxon>Bacillati</taxon>
        <taxon>Actinomycetota</taxon>
        <taxon>Actinomycetes</taxon>
        <taxon>Streptosporangiales</taxon>
        <taxon>Streptosporangiaceae</taxon>
        <taxon>Spongiactinospora</taxon>
    </lineage>
</organism>
<keyword evidence="1" id="KW-0805">Transcription regulation</keyword>
<proteinExistence type="predicted"/>
<evidence type="ECO:0000256" key="1">
    <source>
        <dbReference type="ARBA" id="ARBA00023015"/>
    </source>
</evidence>
<dbReference type="PROSITE" id="PS50043">
    <property type="entry name" value="HTH_LUXR_2"/>
    <property type="match status" value="1"/>
</dbReference>
<dbReference type="InterPro" id="IPR036388">
    <property type="entry name" value="WH-like_DNA-bd_sf"/>
</dbReference>
<dbReference type="PANTHER" id="PTHR44688:SF16">
    <property type="entry name" value="DNA-BINDING TRANSCRIPTIONAL ACTIVATOR DEVR_DOSR"/>
    <property type="match status" value="1"/>
</dbReference>
<dbReference type="GO" id="GO:0003677">
    <property type="term" value="F:DNA binding"/>
    <property type="evidence" value="ECO:0007669"/>
    <property type="project" value="UniProtKB-KW"/>
</dbReference>
<dbReference type="Gene3D" id="1.10.10.10">
    <property type="entry name" value="Winged helix-like DNA-binding domain superfamily/Winged helix DNA-binding domain"/>
    <property type="match status" value="1"/>
</dbReference>
<keyword evidence="3" id="KW-0804">Transcription</keyword>
<dbReference type="SUPFAM" id="SSF46894">
    <property type="entry name" value="C-terminal effector domain of the bipartite response regulators"/>
    <property type="match status" value="1"/>
</dbReference>
<evidence type="ECO:0000259" key="4">
    <source>
        <dbReference type="PROSITE" id="PS50043"/>
    </source>
</evidence>
<dbReference type="RefSeq" id="WP_111167298.1">
    <property type="nucleotide sequence ID" value="NZ_POUA01000073.1"/>
</dbReference>
<evidence type="ECO:0000313" key="5">
    <source>
        <dbReference type="EMBL" id="PZG48870.1"/>
    </source>
</evidence>
<evidence type="ECO:0000256" key="3">
    <source>
        <dbReference type="ARBA" id="ARBA00023163"/>
    </source>
</evidence>
<dbReference type="SMART" id="SM00421">
    <property type="entry name" value="HTH_LUXR"/>
    <property type="match status" value="1"/>
</dbReference>
<dbReference type="InterPro" id="IPR000792">
    <property type="entry name" value="Tscrpt_reg_LuxR_C"/>
</dbReference>
<dbReference type="CDD" id="cd06170">
    <property type="entry name" value="LuxR_C_like"/>
    <property type="match status" value="1"/>
</dbReference>
<dbReference type="PANTHER" id="PTHR44688">
    <property type="entry name" value="DNA-BINDING TRANSCRIPTIONAL ACTIVATOR DEVR_DOSR"/>
    <property type="match status" value="1"/>
</dbReference>
<dbReference type="GO" id="GO:0006355">
    <property type="term" value="P:regulation of DNA-templated transcription"/>
    <property type="evidence" value="ECO:0007669"/>
    <property type="project" value="InterPro"/>
</dbReference>
<feature type="domain" description="HTH luxR-type" evidence="4">
    <location>
        <begin position="259"/>
        <end position="324"/>
    </location>
</feature>
<dbReference type="EMBL" id="POUA01000073">
    <property type="protein sequence ID" value="PZG48870.1"/>
    <property type="molecule type" value="Genomic_DNA"/>
</dbReference>
<evidence type="ECO:0000313" key="6">
    <source>
        <dbReference type="Proteomes" id="UP000248544"/>
    </source>
</evidence>
<reference evidence="5 6" key="1">
    <citation type="submission" date="2018-01" db="EMBL/GenBank/DDBJ databases">
        <title>Draft genome sequence of Sphaerisporangium sp. 7K107.</title>
        <authorList>
            <person name="Sahin N."/>
            <person name="Saygin H."/>
            <person name="Ay H."/>
        </authorList>
    </citation>
    <scope>NUCLEOTIDE SEQUENCE [LARGE SCALE GENOMIC DNA]</scope>
    <source>
        <strain evidence="5 6">7K107</strain>
    </source>
</reference>
<dbReference type="InterPro" id="IPR016032">
    <property type="entry name" value="Sig_transdc_resp-reg_C-effctor"/>
</dbReference>
<dbReference type="Proteomes" id="UP000248544">
    <property type="component" value="Unassembled WGS sequence"/>
</dbReference>